<accession>A0A453L9T1</accession>
<sequence length="39" mass="4294">CRGADSQATDREGRTALQYAIDSGTIDDEEILVLLEDPR</sequence>
<protein>
    <submittedName>
        <fullName evidence="1">Uncharacterized protein</fullName>
    </submittedName>
</protein>
<evidence type="ECO:0000313" key="2">
    <source>
        <dbReference type="Proteomes" id="UP000015105"/>
    </source>
</evidence>
<reference evidence="1" key="4">
    <citation type="submission" date="2019-03" db="UniProtKB">
        <authorList>
            <consortium name="EnsemblPlants"/>
        </authorList>
    </citation>
    <scope>IDENTIFICATION</scope>
</reference>
<evidence type="ECO:0000313" key="1">
    <source>
        <dbReference type="EnsemblPlants" id="AET5Gv20682700.9"/>
    </source>
</evidence>
<proteinExistence type="predicted"/>
<keyword evidence="2" id="KW-1185">Reference proteome</keyword>
<reference evidence="1" key="3">
    <citation type="journal article" date="2017" name="Nature">
        <title>Genome sequence of the progenitor of the wheat D genome Aegilops tauschii.</title>
        <authorList>
            <person name="Luo M.C."/>
            <person name="Gu Y.Q."/>
            <person name="Puiu D."/>
            <person name="Wang H."/>
            <person name="Twardziok S.O."/>
            <person name="Deal K.R."/>
            <person name="Huo N."/>
            <person name="Zhu T."/>
            <person name="Wang L."/>
            <person name="Wang Y."/>
            <person name="McGuire P.E."/>
            <person name="Liu S."/>
            <person name="Long H."/>
            <person name="Ramasamy R.K."/>
            <person name="Rodriguez J.C."/>
            <person name="Van S.L."/>
            <person name="Yuan L."/>
            <person name="Wang Z."/>
            <person name="Xia Z."/>
            <person name="Xiao L."/>
            <person name="Anderson O.D."/>
            <person name="Ouyang S."/>
            <person name="Liang Y."/>
            <person name="Zimin A.V."/>
            <person name="Pertea G."/>
            <person name="Qi P."/>
            <person name="Bennetzen J.L."/>
            <person name="Dai X."/>
            <person name="Dawson M.W."/>
            <person name="Muller H.G."/>
            <person name="Kugler K."/>
            <person name="Rivarola-Duarte L."/>
            <person name="Spannagl M."/>
            <person name="Mayer K.F.X."/>
            <person name="Lu F.H."/>
            <person name="Bevan M.W."/>
            <person name="Leroy P."/>
            <person name="Li P."/>
            <person name="You F.M."/>
            <person name="Sun Q."/>
            <person name="Liu Z."/>
            <person name="Lyons E."/>
            <person name="Wicker T."/>
            <person name="Salzberg S.L."/>
            <person name="Devos K.M."/>
            <person name="Dvorak J."/>
        </authorList>
    </citation>
    <scope>NUCLEOTIDE SEQUENCE [LARGE SCALE GENOMIC DNA]</scope>
    <source>
        <strain evidence="1">cv. AL8/78</strain>
    </source>
</reference>
<dbReference type="AlphaFoldDB" id="A0A453L9T1"/>
<organism evidence="1 2">
    <name type="scientific">Aegilops tauschii subsp. strangulata</name>
    <name type="common">Goatgrass</name>
    <dbReference type="NCBI Taxonomy" id="200361"/>
    <lineage>
        <taxon>Eukaryota</taxon>
        <taxon>Viridiplantae</taxon>
        <taxon>Streptophyta</taxon>
        <taxon>Embryophyta</taxon>
        <taxon>Tracheophyta</taxon>
        <taxon>Spermatophyta</taxon>
        <taxon>Magnoliopsida</taxon>
        <taxon>Liliopsida</taxon>
        <taxon>Poales</taxon>
        <taxon>Poaceae</taxon>
        <taxon>BOP clade</taxon>
        <taxon>Pooideae</taxon>
        <taxon>Triticodae</taxon>
        <taxon>Triticeae</taxon>
        <taxon>Triticinae</taxon>
        <taxon>Aegilops</taxon>
    </lineage>
</organism>
<reference evidence="1" key="5">
    <citation type="journal article" date="2021" name="G3 (Bethesda)">
        <title>Aegilops tauschii genome assembly Aet v5.0 features greater sequence contiguity and improved annotation.</title>
        <authorList>
            <person name="Wang L."/>
            <person name="Zhu T."/>
            <person name="Rodriguez J.C."/>
            <person name="Deal K.R."/>
            <person name="Dubcovsky J."/>
            <person name="McGuire P.E."/>
            <person name="Lux T."/>
            <person name="Spannagl M."/>
            <person name="Mayer K.F.X."/>
            <person name="Baldrich P."/>
            <person name="Meyers B.C."/>
            <person name="Huo N."/>
            <person name="Gu Y.Q."/>
            <person name="Zhou H."/>
            <person name="Devos K.M."/>
            <person name="Bennetzen J.L."/>
            <person name="Unver T."/>
            <person name="Budak H."/>
            <person name="Gulick P.J."/>
            <person name="Galiba G."/>
            <person name="Kalapos B."/>
            <person name="Nelson D.R."/>
            <person name="Li P."/>
            <person name="You F.M."/>
            <person name="Luo M.C."/>
            <person name="Dvorak J."/>
        </authorList>
    </citation>
    <scope>NUCLEOTIDE SEQUENCE [LARGE SCALE GENOMIC DNA]</scope>
    <source>
        <strain evidence="1">cv. AL8/78</strain>
    </source>
</reference>
<reference evidence="2" key="1">
    <citation type="journal article" date="2014" name="Science">
        <title>Ancient hybridizations among the ancestral genomes of bread wheat.</title>
        <authorList>
            <consortium name="International Wheat Genome Sequencing Consortium,"/>
            <person name="Marcussen T."/>
            <person name="Sandve S.R."/>
            <person name="Heier L."/>
            <person name="Spannagl M."/>
            <person name="Pfeifer M."/>
            <person name="Jakobsen K.S."/>
            <person name="Wulff B.B."/>
            <person name="Steuernagel B."/>
            <person name="Mayer K.F."/>
            <person name="Olsen O.A."/>
        </authorList>
    </citation>
    <scope>NUCLEOTIDE SEQUENCE [LARGE SCALE GENOMIC DNA]</scope>
    <source>
        <strain evidence="2">cv. AL8/78</strain>
    </source>
</reference>
<dbReference type="EnsemblPlants" id="AET5Gv20682700.9">
    <property type="protein sequence ID" value="AET5Gv20682700.9"/>
    <property type="gene ID" value="AET5Gv20682700"/>
</dbReference>
<reference evidence="2" key="2">
    <citation type="journal article" date="2017" name="Nat. Plants">
        <title>The Aegilops tauschii genome reveals multiple impacts of transposons.</title>
        <authorList>
            <person name="Zhao G."/>
            <person name="Zou C."/>
            <person name="Li K."/>
            <person name="Wang K."/>
            <person name="Li T."/>
            <person name="Gao L."/>
            <person name="Zhang X."/>
            <person name="Wang H."/>
            <person name="Yang Z."/>
            <person name="Liu X."/>
            <person name="Jiang W."/>
            <person name="Mao L."/>
            <person name="Kong X."/>
            <person name="Jiao Y."/>
            <person name="Jia J."/>
        </authorList>
    </citation>
    <scope>NUCLEOTIDE SEQUENCE [LARGE SCALE GENOMIC DNA]</scope>
    <source>
        <strain evidence="2">cv. AL8/78</strain>
    </source>
</reference>
<name>A0A453L9T1_AEGTS</name>
<dbReference type="Gramene" id="AET5Gv20682700.9">
    <property type="protein sequence ID" value="AET5Gv20682700.9"/>
    <property type="gene ID" value="AET5Gv20682700"/>
</dbReference>
<dbReference type="Proteomes" id="UP000015105">
    <property type="component" value="Chromosome 5D"/>
</dbReference>